<gene>
    <name evidence="3" type="ORF">GWI72_08540</name>
</gene>
<dbReference type="InterPro" id="IPR039422">
    <property type="entry name" value="MarR/SlyA-like"/>
</dbReference>
<dbReference type="GO" id="GO:0003700">
    <property type="term" value="F:DNA-binding transcription factor activity"/>
    <property type="evidence" value="ECO:0007669"/>
    <property type="project" value="InterPro"/>
</dbReference>
<dbReference type="SUPFAM" id="SSF46785">
    <property type="entry name" value="Winged helix' DNA-binding domain"/>
    <property type="match status" value="1"/>
</dbReference>
<dbReference type="Proteomes" id="UP000586722">
    <property type="component" value="Unassembled WGS sequence"/>
</dbReference>
<feature type="region of interest" description="Disordered" evidence="1">
    <location>
        <begin position="1"/>
        <end position="25"/>
    </location>
</feature>
<dbReference type="PANTHER" id="PTHR33164:SF57">
    <property type="entry name" value="MARR-FAMILY TRANSCRIPTIONAL REGULATOR"/>
    <property type="match status" value="1"/>
</dbReference>
<dbReference type="EMBL" id="JAABLQ010000001">
    <property type="protein sequence ID" value="NBN78312.1"/>
    <property type="molecule type" value="Genomic_DNA"/>
</dbReference>
<dbReference type="InterPro" id="IPR036388">
    <property type="entry name" value="WH-like_DNA-bd_sf"/>
</dbReference>
<feature type="domain" description="HTH marR-type" evidence="2">
    <location>
        <begin position="30"/>
        <end position="163"/>
    </location>
</feature>
<dbReference type="PANTHER" id="PTHR33164">
    <property type="entry name" value="TRANSCRIPTIONAL REGULATOR, MARR FAMILY"/>
    <property type="match status" value="1"/>
</dbReference>
<evidence type="ECO:0000259" key="2">
    <source>
        <dbReference type="PROSITE" id="PS50995"/>
    </source>
</evidence>
<dbReference type="InterPro" id="IPR000835">
    <property type="entry name" value="HTH_MarR-typ"/>
</dbReference>
<evidence type="ECO:0000256" key="1">
    <source>
        <dbReference type="SAM" id="MobiDB-lite"/>
    </source>
</evidence>
<dbReference type="PRINTS" id="PR00598">
    <property type="entry name" value="HTHMARR"/>
</dbReference>
<evidence type="ECO:0000313" key="3">
    <source>
        <dbReference type="EMBL" id="NBN78312.1"/>
    </source>
</evidence>
<evidence type="ECO:0000313" key="4">
    <source>
        <dbReference type="Proteomes" id="UP000586722"/>
    </source>
</evidence>
<dbReference type="SMART" id="SM00347">
    <property type="entry name" value="HTH_MARR"/>
    <property type="match status" value="1"/>
</dbReference>
<reference evidence="4" key="1">
    <citation type="submission" date="2020-01" db="EMBL/GenBank/DDBJ databases">
        <authorList>
            <person name="Fang Y."/>
            <person name="Sun R."/>
            <person name="Nie L."/>
            <person name="He J."/>
            <person name="Hao L."/>
            <person name="Wang L."/>
            <person name="Su S."/>
            <person name="Lv E."/>
            <person name="Zhang Z."/>
            <person name="Xie R."/>
            <person name="Liu H."/>
        </authorList>
    </citation>
    <scope>NUCLEOTIDE SEQUENCE [LARGE SCALE GENOMIC DNA]</scope>
    <source>
        <strain evidence="4">XCT-53</strain>
    </source>
</reference>
<dbReference type="PROSITE" id="PS50995">
    <property type="entry name" value="HTH_MARR_2"/>
    <property type="match status" value="1"/>
</dbReference>
<name>A0A7X5J8X6_9HYPH</name>
<sequence length="181" mass="19633">MSSPTPTSRDSRGTAPDAPGEASGEPLRLETFLPYRLSILSEVVSRSLSRIYADRFGIAIPEWRVVATIGQFGRVTARDVGAHSHMHKTKVSRAVAALEGLGYVARSPNPQDMRESFLELTPRGEAMYRELVPQARAFSDALLATLQPEAQKELDSLLTRLQDAARRLGGAETDSAPEASG</sequence>
<dbReference type="Gene3D" id="1.10.10.10">
    <property type="entry name" value="Winged helix-like DNA-binding domain superfamily/Winged helix DNA-binding domain"/>
    <property type="match status" value="1"/>
</dbReference>
<dbReference type="GO" id="GO:0006950">
    <property type="term" value="P:response to stress"/>
    <property type="evidence" value="ECO:0007669"/>
    <property type="project" value="TreeGrafter"/>
</dbReference>
<comment type="caution">
    <text evidence="3">The sequence shown here is derived from an EMBL/GenBank/DDBJ whole genome shotgun (WGS) entry which is preliminary data.</text>
</comment>
<accession>A0A7X5J8X6</accession>
<dbReference type="RefSeq" id="WP_161708362.1">
    <property type="nucleotide sequence ID" value="NZ_JAABLQ010000001.1"/>
</dbReference>
<proteinExistence type="predicted"/>
<dbReference type="InterPro" id="IPR036390">
    <property type="entry name" value="WH_DNA-bd_sf"/>
</dbReference>
<organism evidence="3 4">
    <name type="scientific">Pannonibacter tanglangensis</name>
    <dbReference type="NCBI Taxonomy" id="2750084"/>
    <lineage>
        <taxon>Bacteria</taxon>
        <taxon>Pseudomonadati</taxon>
        <taxon>Pseudomonadota</taxon>
        <taxon>Alphaproteobacteria</taxon>
        <taxon>Hyphomicrobiales</taxon>
        <taxon>Stappiaceae</taxon>
        <taxon>Pannonibacter</taxon>
    </lineage>
</organism>
<protein>
    <submittedName>
        <fullName evidence="3">MarR family transcriptional regulator</fullName>
    </submittedName>
</protein>
<keyword evidence="4" id="KW-1185">Reference proteome</keyword>
<dbReference type="AlphaFoldDB" id="A0A7X5J8X6"/>
<dbReference type="Pfam" id="PF01047">
    <property type="entry name" value="MarR"/>
    <property type="match status" value="1"/>
</dbReference>